<dbReference type="Gene3D" id="3.40.1620.10">
    <property type="entry name" value="YefM-like domain"/>
    <property type="match status" value="1"/>
</dbReference>
<dbReference type="EMBL" id="FOSL01000020">
    <property type="protein sequence ID" value="SFK98020.1"/>
    <property type="molecule type" value="Genomic_DNA"/>
</dbReference>
<dbReference type="InterPro" id="IPR036165">
    <property type="entry name" value="YefM-like_sf"/>
</dbReference>
<dbReference type="Proteomes" id="UP000323300">
    <property type="component" value="Unassembled WGS sequence"/>
</dbReference>
<dbReference type="InterPro" id="IPR051405">
    <property type="entry name" value="phD/YefM_antitoxin"/>
</dbReference>
<evidence type="ECO:0000256" key="2">
    <source>
        <dbReference type="RuleBase" id="RU362080"/>
    </source>
</evidence>
<sequence length="84" mass="9522">MAHVSFTDLRNNLATHLDKVEADRTELVVTRQNHDPVVIVSLSEWEGMKETLHLLSTPENARHLRESIAQANAGKLVERELIEP</sequence>
<comment type="function">
    <text evidence="2">Antitoxin component of a type II toxin-antitoxin (TA) system.</text>
</comment>
<dbReference type="SUPFAM" id="SSF143120">
    <property type="entry name" value="YefM-like"/>
    <property type="match status" value="1"/>
</dbReference>
<organism evidence="3 4">
    <name type="scientific">Neomesorhizobium albiziae</name>
    <dbReference type="NCBI Taxonomy" id="335020"/>
    <lineage>
        <taxon>Bacteria</taxon>
        <taxon>Pseudomonadati</taxon>
        <taxon>Pseudomonadota</taxon>
        <taxon>Alphaproteobacteria</taxon>
        <taxon>Hyphomicrobiales</taxon>
        <taxon>Phyllobacteriaceae</taxon>
        <taxon>Neomesorhizobium</taxon>
    </lineage>
</organism>
<evidence type="ECO:0000313" key="3">
    <source>
        <dbReference type="EMBL" id="SFK98020.1"/>
    </source>
</evidence>
<evidence type="ECO:0000313" key="4">
    <source>
        <dbReference type="Proteomes" id="UP000323300"/>
    </source>
</evidence>
<dbReference type="Gene3D" id="6.10.250.330">
    <property type="match status" value="1"/>
</dbReference>
<dbReference type="PANTHER" id="PTHR33713">
    <property type="entry name" value="ANTITOXIN YAFN-RELATED"/>
    <property type="match status" value="1"/>
</dbReference>
<accession>A0A1I4DZ56</accession>
<dbReference type="OrthoDB" id="9802003at2"/>
<dbReference type="InterPro" id="IPR006442">
    <property type="entry name" value="Antitoxin_Phd/YefM"/>
</dbReference>
<dbReference type="PANTHER" id="PTHR33713:SF6">
    <property type="entry name" value="ANTITOXIN YEFM"/>
    <property type="match status" value="1"/>
</dbReference>
<keyword evidence="4" id="KW-1185">Reference proteome</keyword>
<gene>
    <name evidence="3" type="ORF">SAMN04488498_12099</name>
</gene>
<dbReference type="NCBIfam" id="TIGR01552">
    <property type="entry name" value="phd_fam"/>
    <property type="match status" value="1"/>
</dbReference>
<dbReference type="Pfam" id="PF02604">
    <property type="entry name" value="PhdYeFM_antitox"/>
    <property type="match status" value="1"/>
</dbReference>
<protein>
    <recommendedName>
        <fullName evidence="2">Antitoxin</fullName>
    </recommendedName>
</protein>
<comment type="similarity">
    <text evidence="1 2">Belongs to the phD/YefM antitoxin family.</text>
</comment>
<name>A0A1I4DZ56_9HYPH</name>
<evidence type="ECO:0000256" key="1">
    <source>
        <dbReference type="ARBA" id="ARBA00009981"/>
    </source>
</evidence>
<reference evidence="3 4" key="1">
    <citation type="submission" date="2016-10" db="EMBL/GenBank/DDBJ databases">
        <authorList>
            <person name="Varghese N."/>
            <person name="Submissions S."/>
        </authorList>
    </citation>
    <scope>NUCLEOTIDE SEQUENCE [LARGE SCALE GENOMIC DNA]</scope>
    <source>
        <strain evidence="3 4">DSM 21822</strain>
    </source>
</reference>
<dbReference type="RefSeq" id="WP_149762824.1">
    <property type="nucleotide sequence ID" value="NZ_BSPE01000046.1"/>
</dbReference>
<proteinExistence type="inferred from homology"/>
<dbReference type="AlphaFoldDB" id="A0A1I4DZ56"/>